<keyword evidence="2" id="KW-0812">Transmembrane</keyword>
<comment type="caution">
    <text evidence="4">The sequence shown here is derived from an EMBL/GenBank/DDBJ whole genome shotgun (WGS) entry which is preliminary data.</text>
</comment>
<accession>A0A8X8XIH6</accession>
<sequence length="162" mass="16495">MASISPILLFSLLLFAYPVLSDQSPSHSPSLPPHPSSDEISPPPASPSPSPAHLSSPPAPPPSDLDSPSPSPAPNADDSSPAPAPAPEADAGDIKPESKPNAADLDSKEDSTGGMSVGQKAGVAVGVITGAFVVGAGVVVYKKRQQNIQRSQYGYAARREIL</sequence>
<feature type="compositionally biased region" description="Pro residues" evidence="1">
    <location>
        <begin position="57"/>
        <end position="73"/>
    </location>
</feature>
<dbReference type="EMBL" id="PNBA02000008">
    <property type="protein sequence ID" value="KAG6415110.1"/>
    <property type="molecule type" value="Genomic_DNA"/>
</dbReference>
<evidence type="ECO:0000313" key="5">
    <source>
        <dbReference type="Proteomes" id="UP000298416"/>
    </source>
</evidence>
<feature type="compositionally biased region" description="Pro residues" evidence="1">
    <location>
        <begin position="30"/>
        <end position="50"/>
    </location>
</feature>
<proteinExistence type="predicted"/>
<feature type="transmembrane region" description="Helical" evidence="2">
    <location>
        <begin position="121"/>
        <end position="141"/>
    </location>
</feature>
<protein>
    <submittedName>
        <fullName evidence="4">Uncharacterized protein</fullName>
    </submittedName>
</protein>
<name>A0A8X8XIH6_SALSN</name>
<dbReference type="AlphaFoldDB" id="A0A8X8XIH6"/>
<evidence type="ECO:0000256" key="2">
    <source>
        <dbReference type="SAM" id="Phobius"/>
    </source>
</evidence>
<dbReference type="Proteomes" id="UP000298416">
    <property type="component" value="Unassembled WGS sequence"/>
</dbReference>
<keyword evidence="2" id="KW-0472">Membrane</keyword>
<feature type="region of interest" description="Disordered" evidence="1">
    <location>
        <begin position="21"/>
        <end position="117"/>
    </location>
</feature>
<keyword evidence="5" id="KW-1185">Reference proteome</keyword>
<gene>
    <name evidence="4" type="ORF">SASPL_122512</name>
</gene>
<reference evidence="4" key="2">
    <citation type="submission" date="2020-08" db="EMBL/GenBank/DDBJ databases">
        <title>Plant Genome Project.</title>
        <authorList>
            <person name="Zhang R.-G."/>
        </authorList>
    </citation>
    <scope>NUCLEOTIDE SEQUENCE</scope>
    <source>
        <strain evidence="4">Huo1</strain>
        <tissue evidence="4">Leaf</tissue>
    </source>
</reference>
<keyword evidence="2" id="KW-1133">Transmembrane helix</keyword>
<evidence type="ECO:0000256" key="1">
    <source>
        <dbReference type="SAM" id="MobiDB-lite"/>
    </source>
</evidence>
<evidence type="ECO:0000313" key="4">
    <source>
        <dbReference type="EMBL" id="KAG6415110.1"/>
    </source>
</evidence>
<feature type="signal peptide" evidence="3">
    <location>
        <begin position="1"/>
        <end position="21"/>
    </location>
</feature>
<evidence type="ECO:0000256" key="3">
    <source>
        <dbReference type="SAM" id="SignalP"/>
    </source>
</evidence>
<feature type="chain" id="PRO_5036499036" evidence="3">
    <location>
        <begin position="22"/>
        <end position="162"/>
    </location>
</feature>
<organism evidence="4">
    <name type="scientific">Salvia splendens</name>
    <name type="common">Scarlet sage</name>
    <dbReference type="NCBI Taxonomy" id="180675"/>
    <lineage>
        <taxon>Eukaryota</taxon>
        <taxon>Viridiplantae</taxon>
        <taxon>Streptophyta</taxon>
        <taxon>Embryophyta</taxon>
        <taxon>Tracheophyta</taxon>
        <taxon>Spermatophyta</taxon>
        <taxon>Magnoliopsida</taxon>
        <taxon>eudicotyledons</taxon>
        <taxon>Gunneridae</taxon>
        <taxon>Pentapetalae</taxon>
        <taxon>asterids</taxon>
        <taxon>lamiids</taxon>
        <taxon>Lamiales</taxon>
        <taxon>Lamiaceae</taxon>
        <taxon>Nepetoideae</taxon>
        <taxon>Mentheae</taxon>
        <taxon>Salviinae</taxon>
        <taxon>Salvia</taxon>
        <taxon>Salvia subgen. Calosphace</taxon>
        <taxon>core Calosphace</taxon>
    </lineage>
</organism>
<reference evidence="4" key="1">
    <citation type="submission" date="2018-01" db="EMBL/GenBank/DDBJ databases">
        <authorList>
            <person name="Mao J.F."/>
        </authorList>
    </citation>
    <scope>NUCLEOTIDE SEQUENCE</scope>
    <source>
        <strain evidence="4">Huo1</strain>
        <tissue evidence="4">Leaf</tissue>
    </source>
</reference>
<dbReference type="PANTHER" id="PTHR36721:SF15">
    <property type="entry name" value="EN_SPM-LIKE TRANSPOSON PROTEIN"/>
    <property type="match status" value="1"/>
</dbReference>
<keyword evidence="3" id="KW-0732">Signal</keyword>
<dbReference type="PANTHER" id="PTHR36721">
    <property type="entry name" value="PROLINE-RICH FAMILY PROTEIN"/>
    <property type="match status" value="1"/>
</dbReference>